<dbReference type="EMBL" id="KV425992">
    <property type="protein sequence ID" value="KZV93269.1"/>
    <property type="molecule type" value="Genomic_DNA"/>
</dbReference>
<evidence type="ECO:0000313" key="2">
    <source>
        <dbReference type="EMBL" id="KZV93269.1"/>
    </source>
</evidence>
<feature type="region of interest" description="Disordered" evidence="1">
    <location>
        <begin position="106"/>
        <end position="143"/>
    </location>
</feature>
<dbReference type="Proteomes" id="UP000077266">
    <property type="component" value="Unassembled WGS sequence"/>
</dbReference>
<dbReference type="AlphaFoldDB" id="A0A166ALY6"/>
<sequence>MLGARTELGDGDLVVPESIARPPALSALLQLLVVPYNRALRAKGVVRHMSRQRVFQASVVSATQITLYLRSYTSRMTACATISSLVAWNRSSCDGGHIWLGRAGGTDERELESETGGDLCDNWMTMQRTRPGPSSTPCSSADESGLRINNLRLTRSHDSTATR</sequence>
<evidence type="ECO:0000256" key="1">
    <source>
        <dbReference type="SAM" id="MobiDB-lite"/>
    </source>
</evidence>
<feature type="compositionally biased region" description="Polar residues" evidence="1">
    <location>
        <begin position="124"/>
        <end position="142"/>
    </location>
</feature>
<proteinExistence type="predicted"/>
<keyword evidence="3" id="KW-1185">Reference proteome</keyword>
<protein>
    <submittedName>
        <fullName evidence="2">Uncharacterized protein</fullName>
    </submittedName>
</protein>
<reference evidence="2 3" key="1">
    <citation type="journal article" date="2016" name="Mol. Biol. Evol.">
        <title>Comparative Genomics of Early-Diverging Mushroom-Forming Fungi Provides Insights into the Origins of Lignocellulose Decay Capabilities.</title>
        <authorList>
            <person name="Nagy L.G."/>
            <person name="Riley R."/>
            <person name="Tritt A."/>
            <person name="Adam C."/>
            <person name="Daum C."/>
            <person name="Floudas D."/>
            <person name="Sun H."/>
            <person name="Yadav J.S."/>
            <person name="Pangilinan J."/>
            <person name="Larsson K.H."/>
            <person name="Matsuura K."/>
            <person name="Barry K."/>
            <person name="Labutti K."/>
            <person name="Kuo R."/>
            <person name="Ohm R.A."/>
            <person name="Bhattacharya S.S."/>
            <person name="Shirouzu T."/>
            <person name="Yoshinaga Y."/>
            <person name="Martin F.M."/>
            <person name="Grigoriev I.V."/>
            <person name="Hibbett D.S."/>
        </authorList>
    </citation>
    <scope>NUCLEOTIDE SEQUENCE [LARGE SCALE GENOMIC DNA]</scope>
    <source>
        <strain evidence="2 3">HHB12029</strain>
    </source>
</reference>
<evidence type="ECO:0000313" key="3">
    <source>
        <dbReference type="Proteomes" id="UP000077266"/>
    </source>
</evidence>
<organism evidence="2 3">
    <name type="scientific">Exidia glandulosa HHB12029</name>
    <dbReference type="NCBI Taxonomy" id="1314781"/>
    <lineage>
        <taxon>Eukaryota</taxon>
        <taxon>Fungi</taxon>
        <taxon>Dikarya</taxon>
        <taxon>Basidiomycota</taxon>
        <taxon>Agaricomycotina</taxon>
        <taxon>Agaricomycetes</taxon>
        <taxon>Auriculariales</taxon>
        <taxon>Exidiaceae</taxon>
        <taxon>Exidia</taxon>
    </lineage>
</organism>
<dbReference type="InParanoid" id="A0A166ALY6"/>
<accession>A0A166ALY6</accession>
<name>A0A166ALY6_EXIGL</name>
<gene>
    <name evidence="2" type="ORF">EXIGLDRAFT_768169</name>
</gene>